<feature type="domain" description="Amidase" evidence="1">
    <location>
        <begin position="43"/>
        <end position="459"/>
    </location>
</feature>
<dbReference type="GO" id="GO:0016740">
    <property type="term" value="F:transferase activity"/>
    <property type="evidence" value="ECO:0007669"/>
    <property type="project" value="UniProtKB-KW"/>
</dbReference>
<dbReference type="InterPro" id="IPR000120">
    <property type="entry name" value="Amidase"/>
</dbReference>
<keyword evidence="3" id="KW-1185">Reference proteome</keyword>
<accession>A0A447GF28</accession>
<dbReference type="GO" id="GO:0016874">
    <property type="term" value="F:ligase activity"/>
    <property type="evidence" value="ECO:0007669"/>
    <property type="project" value="UniProtKB-KW"/>
</dbReference>
<reference evidence="3" key="1">
    <citation type="submission" date="2018-02" db="EMBL/GenBank/DDBJ databases">
        <authorList>
            <person name="Seth-Smith MB H."/>
            <person name="Seth-Smith H."/>
        </authorList>
    </citation>
    <scope>NUCLEOTIDE SEQUENCE [LARGE SCALE GENOMIC DNA]</scope>
</reference>
<dbReference type="PANTHER" id="PTHR11895:SF176">
    <property type="entry name" value="AMIDASE AMID-RELATED"/>
    <property type="match status" value="1"/>
</dbReference>
<dbReference type="Gene3D" id="3.90.1300.10">
    <property type="entry name" value="Amidase signature (AS) domain"/>
    <property type="match status" value="1"/>
</dbReference>
<gene>
    <name evidence="2" type="primary">gatA_3</name>
    <name evidence="2" type="ORF">MB901379_02677</name>
</gene>
<protein>
    <submittedName>
        <fullName evidence="2">Glutamyl-tRNA(Gln) amidotransferase subunit A</fullName>
        <ecNumber evidence="2">6.3.5.-</ecNumber>
    </submittedName>
</protein>
<sequence length="482" mass="51803">MGYGALSDMAQHRDELWKDELWKLELTEVAELIRTRQLTSEQVTESTLRRIEKFDSQLKSYAWVMSDSALAAARTADAEIAREHYRGVLHGVPIGVKDLCYTMDAPTAAGTTILHEFRPQYDATVVARLRAAGAVITGKLAMTEGAYLGYHPSLPVPVNPWDAATWAGVSSSGCGVATAAGLCFGSIASDTGGSIRFPTSVCGLTGIKPTWGRVSRHGIIELAASFDHVGPIARSARDAAALLTVMAGSDVNDPTSSVEPVPNYAANLALTQMPRVGVDWPKVAAFDQDTNAMMVDVIETLDSMGWPVVEIELPALDPIVQAFGKLRSVETAIAHADTYPAYADQYGPTLRQLIDTGRKLGAVEHQALVKQRLAFTESLRRVFHDVDIVVLPSSGLASPTLETMRGLGHDPQLIARLAAPTAPFNASGNPTICLPAGATPRGTPLGVQFIGRKFAEQFLVQAGHAFQQVTTFHRRRPPLRGC</sequence>
<dbReference type="EC" id="6.3.5.-" evidence="2"/>
<evidence type="ECO:0000313" key="2">
    <source>
        <dbReference type="EMBL" id="VDM89110.1"/>
    </source>
</evidence>
<dbReference type="InterPro" id="IPR023631">
    <property type="entry name" value="Amidase_dom"/>
</dbReference>
<dbReference type="AlphaFoldDB" id="A0A447GF28"/>
<dbReference type="Pfam" id="PF01425">
    <property type="entry name" value="Amidase"/>
    <property type="match status" value="1"/>
</dbReference>
<dbReference type="InterPro" id="IPR036928">
    <property type="entry name" value="AS_sf"/>
</dbReference>
<dbReference type="PANTHER" id="PTHR11895">
    <property type="entry name" value="TRANSAMIDASE"/>
    <property type="match status" value="1"/>
</dbReference>
<organism evidence="2 3">
    <name type="scientific">Mycobacterium basiliense</name>
    <dbReference type="NCBI Taxonomy" id="2094119"/>
    <lineage>
        <taxon>Bacteria</taxon>
        <taxon>Bacillati</taxon>
        <taxon>Actinomycetota</taxon>
        <taxon>Actinomycetes</taxon>
        <taxon>Mycobacteriales</taxon>
        <taxon>Mycobacteriaceae</taxon>
        <taxon>Mycobacterium</taxon>
    </lineage>
</organism>
<dbReference type="KEGG" id="mbai:MB901379_02677"/>
<dbReference type="SUPFAM" id="SSF75304">
    <property type="entry name" value="Amidase signature (AS) enzymes"/>
    <property type="match status" value="1"/>
</dbReference>
<keyword evidence="2" id="KW-0436">Ligase</keyword>
<dbReference type="PROSITE" id="PS00571">
    <property type="entry name" value="AMIDASES"/>
    <property type="match status" value="1"/>
</dbReference>
<evidence type="ECO:0000313" key="3">
    <source>
        <dbReference type="Proteomes" id="UP000269998"/>
    </source>
</evidence>
<dbReference type="InterPro" id="IPR020556">
    <property type="entry name" value="Amidase_CS"/>
</dbReference>
<dbReference type="EMBL" id="LR130759">
    <property type="protein sequence ID" value="VDM89110.1"/>
    <property type="molecule type" value="Genomic_DNA"/>
</dbReference>
<dbReference type="Proteomes" id="UP000269998">
    <property type="component" value="Chromosome"/>
</dbReference>
<evidence type="ECO:0000259" key="1">
    <source>
        <dbReference type="Pfam" id="PF01425"/>
    </source>
</evidence>
<name>A0A447GF28_9MYCO</name>
<proteinExistence type="predicted"/>
<keyword evidence="2" id="KW-0808">Transferase</keyword>